<feature type="transmembrane region" description="Helical" evidence="7">
    <location>
        <begin position="495"/>
        <end position="514"/>
    </location>
</feature>
<evidence type="ECO:0000313" key="10">
    <source>
        <dbReference type="Proteomes" id="UP000305888"/>
    </source>
</evidence>
<dbReference type="GO" id="GO:0005886">
    <property type="term" value="C:plasma membrane"/>
    <property type="evidence" value="ECO:0007669"/>
    <property type="project" value="UniProtKB-SubCell"/>
</dbReference>
<evidence type="ECO:0000256" key="5">
    <source>
        <dbReference type="ARBA" id="ARBA00022989"/>
    </source>
</evidence>
<evidence type="ECO:0000256" key="7">
    <source>
        <dbReference type="SAM" id="Phobius"/>
    </source>
</evidence>
<evidence type="ECO:0000313" key="9">
    <source>
        <dbReference type="EMBL" id="QDL92095.1"/>
    </source>
</evidence>
<feature type="transmembrane region" description="Helical" evidence="7">
    <location>
        <begin position="426"/>
        <end position="447"/>
    </location>
</feature>
<keyword evidence="6 7" id="KW-0472">Membrane</keyword>
<evidence type="ECO:0000259" key="8">
    <source>
        <dbReference type="PROSITE" id="PS50928"/>
    </source>
</evidence>
<dbReference type="AlphaFoldDB" id="A0A5B8FUP0"/>
<proteinExistence type="predicted"/>
<dbReference type="CDD" id="cd06261">
    <property type="entry name" value="TM_PBP2"/>
    <property type="match status" value="2"/>
</dbReference>
<feature type="transmembrane region" description="Helical" evidence="7">
    <location>
        <begin position="363"/>
        <end position="383"/>
    </location>
</feature>
<sequence>MAGRAVALSGGAGRLAGGLALAFVVALCMGTLVPLALAAEPGRGLRPADWTAIRFTLMQAGLSAVLSVALAVPVARALARRRFPGRGLLVTLLGAPFLLPAIVAVFGLIAIWGRSGLASRALGLAGLGPLDIYGLGGVLLGHVFFNLPLVTRLLLQGWAAIPAEHWRLAAQLGMDRGAVFRHLERPMLIAVLPGAALLVFLLCSTSFAVVLALGGGPGASTVELAIYQSLRFDFDLGRAALLGLVQFGICLALAVALLTLGREAGFGPSLGGPVARRDIGGPLLRGVDALAITLAAAFLLLPLGAVVARGLPALLAGLPDQVWPAVLVSLSVAIPSALLSLGLGLALAGLVTGLRGGAWAEALTLMGLAASPFVIGTGLFLVLNPLVDPFALAVPVTLLVNAVMSLPFAMRVLVPALRRAQADYGRLAQSLGMSGFAGFRLAIWPALRRPAGFATGIAAALSMGDLGVITLFADPQTATLPLTMYRLMGAYRMEAAAGAALLLLALSLALFWIFDRGGRWLDRA</sequence>
<keyword evidence="2" id="KW-0813">Transport</keyword>
<reference evidence="9 10" key="1">
    <citation type="submission" date="2019-06" db="EMBL/GenBank/DDBJ databases">
        <title>Genome sequence of Rhodobacteraceae bacterium D4M1.</title>
        <authorList>
            <person name="Cao J."/>
        </authorList>
    </citation>
    <scope>NUCLEOTIDE SEQUENCE [LARGE SCALE GENOMIC DNA]</scope>
    <source>
        <strain evidence="9 10">D4M1</strain>
    </source>
</reference>
<keyword evidence="3" id="KW-1003">Cell membrane</keyword>
<keyword evidence="5 7" id="KW-1133">Transmembrane helix</keyword>
<dbReference type="EMBL" id="CP040818">
    <property type="protein sequence ID" value="QDL92095.1"/>
    <property type="molecule type" value="Genomic_DNA"/>
</dbReference>
<dbReference type="SUPFAM" id="SSF161098">
    <property type="entry name" value="MetI-like"/>
    <property type="match status" value="2"/>
</dbReference>
<dbReference type="Proteomes" id="UP000305888">
    <property type="component" value="Chromosome"/>
</dbReference>
<organism evidence="9 10">
    <name type="scientific">Paroceanicella profunda</name>
    <dbReference type="NCBI Taxonomy" id="2579971"/>
    <lineage>
        <taxon>Bacteria</taxon>
        <taxon>Pseudomonadati</taxon>
        <taxon>Pseudomonadota</taxon>
        <taxon>Alphaproteobacteria</taxon>
        <taxon>Rhodobacterales</taxon>
        <taxon>Paracoccaceae</taxon>
        <taxon>Paroceanicella</taxon>
    </lineage>
</organism>
<evidence type="ECO:0000256" key="6">
    <source>
        <dbReference type="ARBA" id="ARBA00023136"/>
    </source>
</evidence>
<evidence type="ECO:0000256" key="2">
    <source>
        <dbReference type="ARBA" id="ARBA00022448"/>
    </source>
</evidence>
<feature type="transmembrane region" description="Helical" evidence="7">
    <location>
        <begin position="282"/>
        <end position="305"/>
    </location>
</feature>
<feature type="transmembrane region" description="Helical" evidence="7">
    <location>
        <begin position="87"/>
        <end position="112"/>
    </location>
</feature>
<feature type="transmembrane region" description="Helical" evidence="7">
    <location>
        <begin position="132"/>
        <end position="155"/>
    </location>
</feature>
<feature type="transmembrane region" description="Helical" evidence="7">
    <location>
        <begin position="325"/>
        <end position="351"/>
    </location>
</feature>
<dbReference type="Gene3D" id="1.10.3720.10">
    <property type="entry name" value="MetI-like"/>
    <property type="match status" value="2"/>
</dbReference>
<evidence type="ECO:0000256" key="1">
    <source>
        <dbReference type="ARBA" id="ARBA00004651"/>
    </source>
</evidence>
<dbReference type="RefSeq" id="WP_138571857.1">
    <property type="nucleotide sequence ID" value="NZ_CP040818.1"/>
</dbReference>
<dbReference type="InterPro" id="IPR000515">
    <property type="entry name" value="MetI-like"/>
</dbReference>
<accession>A0A5B8FUP0</accession>
<keyword evidence="10" id="KW-1185">Reference proteome</keyword>
<dbReference type="OrthoDB" id="7066776at2"/>
<gene>
    <name evidence="9" type="ORF">FDP22_10095</name>
</gene>
<protein>
    <submittedName>
        <fullName evidence="9">Thiamine/thiamine pyrophosphate ABC transporter permease ThiP</fullName>
    </submittedName>
</protein>
<feature type="transmembrane region" description="Helical" evidence="7">
    <location>
        <begin position="239"/>
        <end position="261"/>
    </location>
</feature>
<dbReference type="PANTHER" id="PTHR30183:SF9">
    <property type="entry name" value="THIAMINE TRANSPORT SYSTEM PERMEASE PROTEIN THIP"/>
    <property type="match status" value="1"/>
</dbReference>
<feature type="transmembrane region" description="Helical" evidence="7">
    <location>
        <begin position="389"/>
        <end position="414"/>
    </location>
</feature>
<dbReference type="GO" id="GO:0055085">
    <property type="term" value="P:transmembrane transport"/>
    <property type="evidence" value="ECO:0007669"/>
    <property type="project" value="InterPro"/>
</dbReference>
<dbReference type="KEGG" id="ppru:FDP22_10095"/>
<keyword evidence="4 7" id="KW-0812">Transmembrane</keyword>
<dbReference type="InterPro" id="IPR035906">
    <property type="entry name" value="MetI-like_sf"/>
</dbReference>
<feature type="transmembrane region" description="Helical" evidence="7">
    <location>
        <begin position="54"/>
        <end position="75"/>
    </location>
</feature>
<comment type="subcellular location">
    <subcellularLocation>
        <location evidence="1">Cell membrane</location>
        <topology evidence="1">Multi-pass membrane protein</topology>
    </subcellularLocation>
</comment>
<evidence type="ECO:0000256" key="3">
    <source>
        <dbReference type="ARBA" id="ARBA00022475"/>
    </source>
</evidence>
<dbReference type="PROSITE" id="PS50928">
    <property type="entry name" value="ABC_TM1"/>
    <property type="match status" value="2"/>
</dbReference>
<feature type="transmembrane region" description="Helical" evidence="7">
    <location>
        <begin position="188"/>
        <end position="213"/>
    </location>
</feature>
<feature type="domain" description="ABC transmembrane type-1" evidence="8">
    <location>
        <begin position="326"/>
        <end position="514"/>
    </location>
</feature>
<evidence type="ECO:0000256" key="4">
    <source>
        <dbReference type="ARBA" id="ARBA00022692"/>
    </source>
</evidence>
<feature type="domain" description="ABC transmembrane type-1" evidence="8">
    <location>
        <begin position="53"/>
        <end position="257"/>
    </location>
</feature>
<dbReference type="PANTHER" id="PTHR30183">
    <property type="entry name" value="MOLYBDENUM TRANSPORT SYSTEM PERMEASE PROTEIN MODB"/>
    <property type="match status" value="1"/>
</dbReference>
<feature type="transmembrane region" description="Helical" evidence="7">
    <location>
        <begin position="453"/>
        <end position="474"/>
    </location>
</feature>
<name>A0A5B8FUP0_9RHOB</name>